<keyword evidence="2" id="KW-1185">Reference proteome</keyword>
<dbReference type="STRING" id="1354304.XPG1_0359"/>
<organism evidence="1 2">
    <name type="scientific">Xenorhabdus poinarii G6</name>
    <dbReference type="NCBI Taxonomy" id="1354304"/>
    <lineage>
        <taxon>Bacteria</taxon>
        <taxon>Pseudomonadati</taxon>
        <taxon>Pseudomonadota</taxon>
        <taxon>Gammaproteobacteria</taxon>
        <taxon>Enterobacterales</taxon>
        <taxon>Morganellaceae</taxon>
        <taxon>Xenorhabdus</taxon>
    </lineage>
</organism>
<dbReference type="GO" id="GO:0030430">
    <property type="term" value="C:host cell cytoplasm"/>
    <property type="evidence" value="ECO:0007669"/>
    <property type="project" value="InterPro"/>
</dbReference>
<protein>
    <submittedName>
        <fullName evidence="1">Minor tail protein L</fullName>
    </submittedName>
</protein>
<dbReference type="NCBIfam" id="TIGR01600">
    <property type="entry name" value="phage_tail_L"/>
    <property type="match status" value="1"/>
</dbReference>
<dbReference type="Pfam" id="PF05100">
    <property type="entry name" value="Phage_tail_L"/>
    <property type="match status" value="1"/>
</dbReference>
<dbReference type="KEGG" id="xpo:XPG1_0359"/>
<dbReference type="Proteomes" id="UP000032735">
    <property type="component" value="Chromosome"/>
</dbReference>
<dbReference type="AlphaFoldDB" id="A0A068QYY5"/>
<reference evidence="1 2" key="1">
    <citation type="submission" date="2013-07" db="EMBL/GenBank/DDBJ databases">
        <authorList>
            <person name="Genoscope - CEA"/>
        </authorList>
    </citation>
    <scope>NUCLEOTIDE SEQUENCE [LARGE SCALE GENOMIC DNA]</scope>
    <source>
        <strain evidence="1 2">G6</strain>
    </source>
</reference>
<dbReference type="RefSeq" id="WP_045957535.1">
    <property type="nucleotide sequence ID" value="NZ_FO704551.1"/>
</dbReference>
<proteinExistence type="predicted"/>
<gene>
    <name evidence="1" type="primary">L</name>
    <name evidence="1" type="ORF">XPG1_0359</name>
</gene>
<name>A0A068QYY5_9GAMM</name>
<dbReference type="GO" id="GO:0051536">
    <property type="term" value="F:iron-sulfur cluster binding"/>
    <property type="evidence" value="ECO:0007669"/>
    <property type="project" value="InterPro"/>
</dbReference>
<dbReference type="EMBL" id="FO704551">
    <property type="protein sequence ID" value="CDG20014.1"/>
    <property type="molecule type" value="Genomic_DNA"/>
</dbReference>
<evidence type="ECO:0000313" key="2">
    <source>
        <dbReference type="Proteomes" id="UP000032735"/>
    </source>
</evidence>
<dbReference type="OrthoDB" id="5673400at2"/>
<dbReference type="HOGENOM" id="CLU_077143_0_0_6"/>
<sequence>MRDIPKEMRIEVTELSQNAILNLYEIDLTAFGGDIYRFHDGMNGKLQPIIWQGLRYEPYPVEVTGFEMSGKGPSARPKMVFANINGLLTAINQDFNDALGAVVTRHQVSELSLDAVNFPNGNPQADPTREVVSKYLIEQKQDSNADFVTYVLALPCETDGALIPARVIQADICGWQYRSADCGYDGPPVANEKDQPTTDPLKDRCSKKYSGCLKRFPRPLPMPFGGFLGANRLG</sequence>
<evidence type="ECO:0000313" key="1">
    <source>
        <dbReference type="EMBL" id="CDG20014.1"/>
    </source>
</evidence>
<dbReference type="InterPro" id="IPR006487">
    <property type="entry name" value="Phage_lambda_L"/>
</dbReference>
<dbReference type="GO" id="GO:0046718">
    <property type="term" value="P:symbiont entry into host cell"/>
    <property type="evidence" value="ECO:0007669"/>
    <property type="project" value="InterPro"/>
</dbReference>
<accession>A0A068QYY5</accession>